<dbReference type="GO" id="GO:0005886">
    <property type="term" value="C:plasma membrane"/>
    <property type="evidence" value="ECO:0007669"/>
    <property type="project" value="UniProtKB-SubCell"/>
</dbReference>
<evidence type="ECO:0000256" key="7">
    <source>
        <dbReference type="ARBA" id="ARBA00023180"/>
    </source>
</evidence>
<evidence type="ECO:0000256" key="4">
    <source>
        <dbReference type="ARBA" id="ARBA00022989"/>
    </source>
</evidence>
<evidence type="ECO:0000256" key="6">
    <source>
        <dbReference type="ARBA" id="ARBA00023170"/>
    </source>
</evidence>
<organism evidence="10 11">
    <name type="scientific">Trichogramma kaykai</name>
    <dbReference type="NCBI Taxonomy" id="54128"/>
    <lineage>
        <taxon>Eukaryota</taxon>
        <taxon>Metazoa</taxon>
        <taxon>Ecdysozoa</taxon>
        <taxon>Arthropoda</taxon>
        <taxon>Hexapoda</taxon>
        <taxon>Insecta</taxon>
        <taxon>Pterygota</taxon>
        <taxon>Neoptera</taxon>
        <taxon>Endopterygota</taxon>
        <taxon>Hymenoptera</taxon>
        <taxon>Apocrita</taxon>
        <taxon>Proctotrupomorpha</taxon>
        <taxon>Chalcidoidea</taxon>
        <taxon>Trichogrammatidae</taxon>
        <taxon>Trichogramma</taxon>
    </lineage>
</organism>
<feature type="chain" id="PRO_5044800361" description="Ionotropic glutamate receptor C-terminal domain-containing protein" evidence="9">
    <location>
        <begin position="22"/>
        <end position="605"/>
    </location>
</feature>
<evidence type="ECO:0008006" key="12">
    <source>
        <dbReference type="Google" id="ProtNLM"/>
    </source>
</evidence>
<dbReference type="AlphaFoldDB" id="A0ABD2W8N1"/>
<dbReference type="Proteomes" id="UP001627154">
    <property type="component" value="Unassembled WGS sequence"/>
</dbReference>
<dbReference type="InterPro" id="IPR052192">
    <property type="entry name" value="Insect_Ionotropic_Sensory_Rcpt"/>
</dbReference>
<evidence type="ECO:0000256" key="5">
    <source>
        <dbReference type="ARBA" id="ARBA00023136"/>
    </source>
</evidence>
<evidence type="ECO:0000256" key="9">
    <source>
        <dbReference type="SAM" id="SignalP"/>
    </source>
</evidence>
<evidence type="ECO:0000313" key="11">
    <source>
        <dbReference type="Proteomes" id="UP001627154"/>
    </source>
</evidence>
<dbReference type="SUPFAM" id="SSF53850">
    <property type="entry name" value="Periplasmic binding protein-like II"/>
    <property type="match status" value="1"/>
</dbReference>
<evidence type="ECO:0000313" key="10">
    <source>
        <dbReference type="EMBL" id="KAL3389256.1"/>
    </source>
</evidence>
<keyword evidence="6" id="KW-0675">Receptor</keyword>
<keyword evidence="3 8" id="KW-0812">Transmembrane</keyword>
<proteinExistence type="predicted"/>
<keyword evidence="9" id="KW-0732">Signal</keyword>
<keyword evidence="7" id="KW-0325">Glycoprotein</keyword>
<dbReference type="PANTHER" id="PTHR42643">
    <property type="entry name" value="IONOTROPIC RECEPTOR 20A-RELATED"/>
    <property type="match status" value="1"/>
</dbReference>
<keyword evidence="11" id="KW-1185">Reference proteome</keyword>
<dbReference type="PANTHER" id="PTHR42643:SF35">
    <property type="entry name" value="IONOTROPIC RECEPTOR 68A, ISOFORM A"/>
    <property type="match status" value="1"/>
</dbReference>
<accession>A0ABD2W8N1</accession>
<feature type="signal peptide" evidence="9">
    <location>
        <begin position="1"/>
        <end position="21"/>
    </location>
</feature>
<protein>
    <recommendedName>
        <fullName evidence="12">Ionotropic glutamate receptor C-terminal domain-containing protein</fullName>
    </recommendedName>
</protein>
<evidence type="ECO:0000256" key="2">
    <source>
        <dbReference type="ARBA" id="ARBA00022475"/>
    </source>
</evidence>
<keyword evidence="5 8" id="KW-0472">Membrane</keyword>
<comment type="subcellular location">
    <subcellularLocation>
        <location evidence="1">Cell membrane</location>
        <topology evidence="1">Multi-pass membrane protein</topology>
    </subcellularLocation>
</comment>
<gene>
    <name evidence="10" type="ORF">TKK_015506</name>
</gene>
<sequence length="605" mass="69478">MKLSAPIVCLLLKCLISLAEGAKSSHSVKDCLASLKEYSSSVGNFYQAIIFVENTDVAGSDIVDQLFLALNDLAHVNLANVSDVQAEHASILFIFITVDSIRLRAIFDRLLDRKWPRHLPKFFLVFRGSKIDLELLRYAWSRNFADVTILQLIESGTLDSVRKSSTWRVIVHNYDPFEDVINSSRNCDSNTLWHPNKLDDLRGHSLKVDLSDDPPFAYVTRNATGHVLAMDGSAAKILDFIAQGINFTPDIVPRVVEMNNDVWTEASYEDYFSELRKGRAEFIANDRTHPIDGLERGEFDYSHQIGFDKHCLVVPVLESPRYDVLRHLLHPFLSVLVLAMFKIGTAYLPNFDQRNWRWLVTLQIFLGISVHKNPHNSSERIFMMCIIIFSIYNLGYIFSEIQNIKLGSRQQIDIDVLSDLVKFNISIQANYDELAPDERSIEYNITSKIPVQNWISRNHCIYILLKYKNVSCLMSRLFAKMRVLHHMKQLNQRKMKMMRNCITSRTTRFPFQNDSPYLTGVNKLIRLLQLSGIRNNLFKIDVMTVKIMEKSEKEPIIDSYVQFNIVVPIYIGLGGLTLAATVFTFEIILGLREKNNLTVKLINRS</sequence>
<evidence type="ECO:0000256" key="8">
    <source>
        <dbReference type="SAM" id="Phobius"/>
    </source>
</evidence>
<evidence type="ECO:0000256" key="3">
    <source>
        <dbReference type="ARBA" id="ARBA00022692"/>
    </source>
</evidence>
<keyword evidence="2" id="KW-1003">Cell membrane</keyword>
<reference evidence="10 11" key="1">
    <citation type="journal article" date="2024" name="bioRxiv">
        <title>A reference genome for Trichogramma kaykai: A tiny desert-dwelling parasitoid wasp with competing sex-ratio distorters.</title>
        <authorList>
            <person name="Culotta J."/>
            <person name="Lindsey A.R."/>
        </authorList>
    </citation>
    <scope>NUCLEOTIDE SEQUENCE [LARGE SCALE GENOMIC DNA]</scope>
    <source>
        <strain evidence="10 11">KSX58</strain>
    </source>
</reference>
<comment type="caution">
    <text evidence="10">The sequence shown here is derived from an EMBL/GenBank/DDBJ whole genome shotgun (WGS) entry which is preliminary data.</text>
</comment>
<evidence type="ECO:0000256" key="1">
    <source>
        <dbReference type="ARBA" id="ARBA00004651"/>
    </source>
</evidence>
<dbReference type="EMBL" id="JBJJXI010000123">
    <property type="protein sequence ID" value="KAL3389256.1"/>
    <property type="molecule type" value="Genomic_DNA"/>
</dbReference>
<feature type="transmembrane region" description="Helical" evidence="8">
    <location>
        <begin position="569"/>
        <end position="591"/>
    </location>
</feature>
<name>A0ABD2W8N1_9HYME</name>
<keyword evidence="4 8" id="KW-1133">Transmembrane helix</keyword>